<evidence type="ECO:0000256" key="7">
    <source>
        <dbReference type="ARBA" id="ARBA00023242"/>
    </source>
</evidence>
<keyword evidence="6" id="KW-0804">Transcription</keyword>
<dbReference type="OrthoDB" id="1935198at2759"/>
<evidence type="ECO:0000256" key="2">
    <source>
        <dbReference type="ARBA" id="ARBA00022473"/>
    </source>
</evidence>
<dbReference type="PROSITE" id="PS51257">
    <property type="entry name" value="PROKAR_LIPOPROTEIN"/>
    <property type="match status" value="1"/>
</dbReference>
<dbReference type="FunFam" id="1.10.10.60:FF:000118">
    <property type="entry name" value="WUSCHEL-related homeobox 11"/>
    <property type="match status" value="1"/>
</dbReference>
<dbReference type="Gene3D" id="1.10.10.60">
    <property type="entry name" value="Homeodomain-like"/>
    <property type="match status" value="1"/>
</dbReference>
<name>A0A833RHE7_9POAL</name>
<keyword evidence="2" id="KW-0217">Developmental protein</keyword>
<keyword evidence="14" id="KW-1185">Reference proteome</keyword>
<organism evidence="13 14">
    <name type="scientific">Carex littledalei</name>
    <dbReference type="NCBI Taxonomy" id="544730"/>
    <lineage>
        <taxon>Eukaryota</taxon>
        <taxon>Viridiplantae</taxon>
        <taxon>Streptophyta</taxon>
        <taxon>Embryophyta</taxon>
        <taxon>Tracheophyta</taxon>
        <taxon>Spermatophyta</taxon>
        <taxon>Magnoliopsida</taxon>
        <taxon>Liliopsida</taxon>
        <taxon>Poales</taxon>
        <taxon>Cyperaceae</taxon>
        <taxon>Cyperoideae</taxon>
        <taxon>Cariceae</taxon>
        <taxon>Carex</taxon>
        <taxon>Carex subgen. Euthyceras</taxon>
    </lineage>
</organism>
<evidence type="ECO:0000256" key="11">
    <source>
        <dbReference type="SAM" id="MobiDB-lite"/>
    </source>
</evidence>
<proteinExistence type="inferred from homology"/>
<dbReference type="InterPro" id="IPR044557">
    <property type="entry name" value="WOX8/9-like"/>
</dbReference>
<comment type="subcellular location">
    <subcellularLocation>
        <location evidence="1 9 10">Nucleus</location>
    </subcellularLocation>
</comment>
<sequence>MASSNRHWPSMFKSKPCNQPWNDISTPPPLSSACQKSPYTSVGCEERTPEPKPRWNPKPEQIRILEAIFNSGMVNPPREEIRKIRIQLQQYGQVGDANVFYWFQNRKSRTKSKNRHLLSSRANPRPSTGTNINAVATTGISTPNIGILCNGNSSSNSNSLTSPSTNVTVPITMTTLTSTSSSSSEGSSGSSKPIKPVPVAMSIPEPINMYNNFHGSMELSYLPEPFFFQNPHGYCFAMPELTGLIATPDHVTGFGLGLCNEPMGNGGAATSEEVGVKRKNNADELHCGLGLTNELVNHEGYKGFFARDGEENVKIGLQQDCCFQPTATTVVPSTAATGVTDHVSCAATTVVSCPINVIQGT</sequence>
<evidence type="ECO:0000313" key="13">
    <source>
        <dbReference type="EMBL" id="KAF3334733.1"/>
    </source>
</evidence>
<keyword evidence="3" id="KW-0805">Transcription regulation</keyword>
<evidence type="ECO:0000256" key="3">
    <source>
        <dbReference type="ARBA" id="ARBA00023015"/>
    </source>
</evidence>
<dbReference type="Proteomes" id="UP000623129">
    <property type="component" value="Unassembled WGS sequence"/>
</dbReference>
<evidence type="ECO:0000259" key="12">
    <source>
        <dbReference type="PROSITE" id="PS50071"/>
    </source>
</evidence>
<dbReference type="PANTHER" id="PTHR47288">
    <property type="entry name" value="WUSCHEL-RELATED HOMEOBOX 9"/>
    <property type="match status" value="1"/>
</dbReference>
<evidence type="ECO:0000256" key="6">
    <source>
        <dbReference type="ARBA" id="ARBA00023163"/>
    </source>
</evidence>
<comment type="caution">
    <text evidence="13">The sequence shown here is derived from an EMBL/GenBank/DDBJ whole genome shotgun (WGS) entry which is preliminary data.</text>
</comment>
<dbReference type="PROSITE" id="PS50071">
    <property type="entry name" value="HOMEOBOX_2"/>
    <property type="match status" value="1"/>
</dbReference>
<feature type="region of interest" description="Disordered" evidence="11">
    <location>
        <begin position="1"/>
        <end position="58"/>
    </location>
</feature>
<dbReference type="SMART" id="SM00389">
    <property type="entry name" value="HOX"/>
    <property type="match status" value="1"/>
</dbReference>
<keyword evidence="7 9" id="KW-0539">Nucleus</keyword>
<dbReference type="InterPro" id="IPR001356">
    <property type="entry name" value="HD"/>
</dbReference>
<dbReference type="GO" id="GO:0003677">
    <property type="term" value="F:DNA binding"/>
    <property type="evidence" value="ECO:0007669"/>
    <property type="project" value="UniProtKB-UniRule"/>
</dbReference>
<dbReference type="GO" id="GO:1905393">
    <property type="term" value="P:plant organ formation"/>
    <property type="evidence" value="ECO:0007669"/>
    <property type="project" value="UniProtKB-ARBA"/>
</dbReference>
<evidence type="ECO:0000256" key="5">
    <source>
        <dbReference type="ARBA" id="ARBA00023155"/>
    </source>
</evidence>
<feature type="compositionally biased region" description="Basic and acidic residues" evidence="11">
    <location>
        <begin position="44"/>
        <end position="53"/>
    </location>
</feature>
<reference evidence="13" key="1">
    <citation type="submission" date="2020-01" db="EMBL/GenBank/DDBJ databases">
        <title>Genome sequence of Kobresia littledalei, the first chromosome-level genome in the family Cyperaceae.</title>
        <authorList>
            <person name="Qu G."/>
        </authorList>
    </citation>
    <scope>NUCLEOTIDE SEQUENCE</scope>
    <source>
        <strain evidence="13">C.B.Clarke</strain>
        <tissue evidence="13">Leaf</tissue>
    </source>
</reference>
<comment type="similarity">
    <text evidence="8">Belongs to the WUS homeobox family.</text>
</comment>
<accession>A0A833RHE7</accession>
<dbReference type="GO" id="GO:0050793">
    <property type="term" value="P:regulation of developmental process"/>
    <property type="evidence" value="ECO:0007669"/>
    <property type="project" value="InterPro"/>
</dbReference>
<dbReference type="AlphaFoldDB" id="A0A833RHE7"/>
<keyword evidence="4 9" id="KW-0238">DNA-binding</keyword>
<gene>
    <name evidence="13" type="ORF">FCM35_KLT21337</name>
</gene>
<dbReference type="SUPFAM" id="SSF46689">
    <property type="entry name" value="Homeodomain-like"/>
    <property type="match status" value="1"/>
</dbReference>
<evidence type="ECO:0000256" key="4">
    <source>
        <dbReference type="ARBA" id="ARBA00023125"/>
    </source>
</evidence>
<feature type="DNA-binding region" description="Homeobox" evidence="9">
    <location>
        <begin position="50"/>
        <end position="114"/>
    </location>
</feature>
<dbReference type="EMBL" id="SWLB01000009">
    <property type="protein sequence ID" value="KAF3334733.1"/>
    <property type="molecule type" value="Genomic_DNA"/>
</dbReference>
<feature type="compositionally biased region" description="Low complexity" evidence="11">
    <location>
        <begin position="176"/>
        <end position="191"/>
    </location>
</feature>
<keyword evidence="5 9" id="KW-0371">Homeobox</keyword>
<feature type="compositionally biased region" description="Polar residues" evidence="11">
    <location>
        <begin position="16"/>
        <end position="25"/>
    </location>
</feature>
<dbReference type="InterPro" id="IPR009057">
    <property type="entry name" value="Homeodomain-like_sf"/>
</dbReference>
<feature type="domain" description="Homeobox" evidence="12">
    <location>
        <begin position="48"/>
        <end position="113"/>
    </location>
</feature>
<dbReference type="GO" id="GO:0048731">
    <property type="term" value="P:system development"/>
    <property type="evidence" value="ECO:0007669"/>
    <property type="project" value="UniProtKB-ARBA"/>
</dbReference>
<evidence type="ECO:0000256" key="8">
    <source>
        <dbReference type="ARBA" id="ARBA00024040"/>
    </source>
</evidence>
<dbReference type="CDD" id="cd00086">
    <property type="entry name" value="homeodomain"/>
    <property type="match status" value="1"/>
</dbReference>
<evidence type="ECO:0000313" key="14">
    <source>
        <dbReference type="Proteomes" id="UP000623129"/>
    </source>
</evidence>
<evidence type="ECO:0000256" key="9">
    <source>
        <dbReference type="PROSITE-ProRule" id="PRU00108"/>
    </source>
</evidence>
<protein>
    <submittedName>
        <fullName evidence="13">WUSCHEL-related homeobox 9</fullName>
    </submittedName>
</protein>
<dbReference type="Pfam" id="PF00046">
    <property type="entry name" value="Homeodomain"/>
    <property type="match status" value="1"/>
</dbReference>
<dbReference type="GO" id="GO:0003700">
    <property type="term" value="F:DNA-binding transcription factor activity"/>
    <property type="evidence" value="ECO:0007669"/>
    <property type="project" value="InterPro"/>
</dbReference>
<dbReference type="PANTHER" id="PTHR47288:SF1">
    <property type="entry name" value="WUSCHEL-RELATED HOMEOBOX 9"/>
    <property type="match status" value="1"/>
</dbReference>
<feature type="region of interest" description="Disordered" evidence="11">
    <location>
        <begin position="176"/>
        <end position="195"/>
    </location>
</feature>
<evidence type="ECO:0000256" key="1">
    <source>
        <dbReference type="ARBA" id="ARBA00004123"/>
    </source>
</evidence>
<dbReference type="GO" id="GO:0005634">
    <property type="term" value="C:nucleus"/>
    <property type="evidence" value="ECO:0007669"/>
    <property type="project" value="UniProtKB-SubCell"/>
</dbReference>
<evidence type="ECO:0000256" key="10">
    <source>
        <dbReference type="RuleBase" id="RU000682"/>
    </source>
</evidence>